<dbReference type="InterPro" id="IPR012338">
    <property type="entry name" value="Beta-lactam/transpept-like"/>
</dbReference>
<name>A0A165L1X2_9BACI</name>
<dbReference type="Pfam" id="PF00144">
    <property type="entry name" value="Beta-lactamase"/>
    <property type="match status" value="1"/>
</dbReference>
<dbReference type="PANTHER" id="PTHR46825:SF9">
    <property type="entry name" value="BETA-LACTAMASE-RELATED DOMAIN-CONTAINING PROTEIN"/>
    <property type="match status" value="1"/>
</dbReference>
<organism evidence="2 3">
    <name type="scientific">Rossellomorea marisflavi</name>
    <dbReference type="NCBI Taxonomy" id="189381"/>
    <lineage>
        <taxon>Bacteria</taxon>
        <taxon>Bacillati</taxon>
        <taxon>Bacillota</taxon>
        <taxon>Bacilli</taxon>
        <taxon>Bacillales</taxon>
        <taxon>Bacillaceae</taxon>
        <taxon>Rossellomorea</taxon>
    </lineage>
</organism>
<feature type="domain" description="Beta-lactamase-related" evidence="1">
    <location>
        <begin position="9"/>
        <end position="316"/>
    </location>
</feature>
<gene>
    <name evidence="2" type="ORF">AV649_15375</name>
</gene>
<dbReference type="EMBL" id="LQQY01000009">
    <property type="protein sequence ID" value="KZE50765.1"/>
    <property type="molecule type" value="Genomic_DNA"/>
</dbReference>
<evidence type="ECO:0000313" key="2">
    <source>
        <dbReference type="EMBL" id="KZE50765.1"/>
    </source>
</evidence>
<dbReference type="RefSeq" id="WP_063190800.1">
    <property type="nucleotide sequence ID" value="NZ_LQQY01000009.1"/>
</dbReference>
<sequence length="370" mass="41641">MKNEYDLVMDFLEKHQLFNGVIMIADKGVPVYERSVGKRNEASPLTSQSVFEIASLTKPFTGACIMMLVEEGELSLSDELAAFFPHLSFPGVTVGHLLHHTSGLPDYMEWFEDKWDRTNMVTNADVVKCLETLPAEFLPGERWEYCNSGYVLLAEIIALKSGMTYEEFVNRRIFEPLGMSRSSLSSVFVDGPPKDYATGYVVDGEGRIELPANLADHEYVVMFDRVKGDGGIKSTAEDLMKWEQGLFSGSLLSEESVQQIVQPAVLKDGRYTDYCPALHEEHYGGYGAGWKIEEHLEYGKIAMHDGYWAGYCHGLVKYLHLDKTLLLLSNHDFIGEGYVKIPHLLTLAMEKVIWGEDADLTPFRELLSTP</sequence>
<proteinExistence type="predicted"/>
<comment type="caution">
    <text evidence="2">The sequence shown here is derived from an EMBL/GenBank/DDBJ whole genome shotgun (WGS) entry which is preliminary data.</text>
</comment>
<evidence type="ECO:0000313" key="3">
    <source>
        <dbReference type="Proteomes" id="UP000076510"/>
    </source>
</evidence>
<dbReference type="SUPFAM" id="SSF56601">
    <property type="entry name" value="beta-lactamase/transpeptidase-like"/>
    <property type="match status" value="1"/>
</dbReference>
<dbReference type="OrthoDB" id="9803467at2"/>
<dbReference type="AlphaFoldDB" id="A0A165L1X2"/>
<accession>A0A165L1X2</accession>
<evidence type="ECO:0000259" key="1">
    <source>
        <dbReference type="Pfam" id="PF00144"/>
    </source>
</evidence>
<dbReference type="Proteomes" id="UP000076510">
    <property type="component" value="Unassembled WGS sequence"/>
</dbReference>
<protein>
    <recommendedName>
        <fullName evidence="1">Beta-lactamase-related domain-containing protein</fullName>
    </recommendedName>
</protein>
<dbReference type="InterPro" id="IPR050491">
    <property type="entry name" value="AmpC-like"/>
</dbReference>
<reference evidence="3" key="1">
    <citation type="submission" date="2016-01" db="EMBL/GenBank/DDBJ databases">
        <title>Whole genome sequencing of Bhargavaea cecembensis T14.</title>
        <authorList>
            <person name="Hong K.W."/>
        </authorList>
    </citation>
    <scope>NUCLEOTIDE SEQUENCE [LARGE SCALE GENOMIC DNA]</scope>
    <source>
        <strain evidence="3">M19</strain>
    </source>
</reference>
<dbReference type="InterPro" id="IPR001466">
    <property type="entry name" value="Beta-lactam-related"/>
</dbReference>
<dbReference type="Gene3D" id="3.40.710.10">
    <property type="entry name" value="DD-peptidase/beta-lactamase superfamily"/>
    <property type="match status" value="1"/>
</dbReference>
<dbReference type="PANTHER" id="PTHR46825">
    <property type="entry name" value="D-ALANYL-D-ALANINE-CARBOXYPEPTIDASE/ENDOPEPTIDASE AMPH"/>
    <property type="match status" value="1"/>
</dbReference>